<dbReference type="Proteomes" id="UP001328107">
    <property type="component" value="Unassembled WGS sequence"/>
</dbReference>
<organism evidence="2 3">
    <name type="scientific">Pristionchus mayeri</name>
    <dbReference type="NCBI Taxonomy" id="1317129"/>
    <lineage>
        <taxon>Eukaryota</taxon>
        <taxon>Metazoa</taxon>
        <taxon>Ecdysozoa</taxon>
        <taxon>Nematoda</taxon>
        <taxon>Chromadorea</taxon>
        <taxon>Rhabditida</taxon>
        <taxon>Rhabditina</taxon>
        <taxon>Diplogasteromorpha</taxon>
        <taxon>Diplogasteroidea</taxon>
        <taxon>Neodiplogasteridae</taxon>
        <taxon>Pristionchus</taxon>
    </lineage>
</organism>
<evidence type="ECO:0000256" key="1">
    <source>
        <dbReference type="SAM" id="MobiDB-lite"/>
    </source>
</evidence>
<feature type="non-terminal residue" evidence="2">
    <location>
        <position position="151"/>
    </location>
</feature>
<keyword evidence="3" id="KW-1185">Reference proteome</keyword>
<gene>
    <name evidence="2" type="ORF">PMAYCL1PPCAC_21919</name>
</gene>
<protein>
    <submittedName>
        <fullName evidence="2">Uncharacterized protein</fullName>
    </submittedName>
</protein>
<dbReference type="EMBL" id="BTRK01000005">
    <property type="protein sequence ID" value="GMR51724.1"/>
    <property type="molecule type" value="Genomic_DNA"/>
</dbReference>
<name>A0AAN5CW66_9BILA</name>
<comment type="caution">
    <text evidence="2">The sequence shown here is derived from an EMBL/GenBank/DDBJ whole genome shotgun (WGS) entry which is preliminary data.</text>
</comment>
<accession>A0AAN5CW66</accession>
<feature type="compositionally biased region" description="Basic and acidic residues" evidence="1">
    <location>
        <begin position="125"/>
        <end position="134"/>
    </location>
</feature>
<reference evidence="3" key="1">
    <citation type="submission" date="2022-10" db="EMBL/GenBank/DDBJ databases">
        <title>Genome assembly of Pristionchus species.</title>
        <authorList>
            <person name="Yoshida K."/>
            <person name="Sommer R.J."/>
        </authorList>
    </citation>
    <scope>NUCLEOTIDE SEQUENCE [LARGE SCALE GENOMIC DNA]</scope>
    <source>
        <strain evidence="3">RS5460</strain>
    </source>
</reference>
<feature type="non-terminal residue" evidence="2">
    <location>
        <position position="1"/>
    </location>
</feature>
<feature type="compositionally biased region" description="Polar residues" evidence="1">
    <location>
        <begin position="113"/>
        <end position="124"/>
    </location>
</feature>
<evidence type="ECO:0000313" key="3">
    <source>
        <dbReference type="Proteomes" id="UP001328107"/>
    </source>
</evidence>
<feature type="region of interest" description="Disordered" evidence="1">
    <location>
        <begin position="91"/>
        <end position="151"/>
    </location>
</feature>
<proteinExistence type="predicted"/>
<dbReference type="AlphaFoldDB" id="A0AAN5CW66"/>
<feature type="compositionally biased region" description="Basic and acidic residues" evidence="1">
    <location>
        <begin position="102"/>
        <end position="112"/>
    </location>
</feature>
<evidence type="ECO:0000313" key="2">
    <source>
        <dbReference type="EMBL" id="GMR51724.1"/>
    </source>
</evidence>
<sequence length="151" mass="17374">RKKRRRREGCPPIRVSRVEWATHRNPPTAVDDAAALEEKEAARGERTIIVSLVASFPSIGEQIKEGREEKAPFHQSVAHSRGMHPILLLLQSSQLHSRRRKQPEEKRGEELRTSASLVVSFRSNGEQRREGRKEEEEDVLPFESRTSELFE</sequence>